<comment type="caution">
    <text evidence="1">The sequence shown here is derived from an EMBL/GenBank/DDBJ whole genome shotgun (WGS) entry which is preliminary data.</text>
</comment>
<protein>
    <submittedName>
        <fullName evidence="1">4716_t:CDS:1</fullName>
    </submittedName>
</protein>
<sequence>VGKKFLKEQCHIRPIPTTSTSTSTITANNQRPETQINLLIKTYIDESIQASTTTIITSIKQYIDIHNSKQDNSSILLDYGKVSQKLQRSIDPSNNSPANNLALTSKGKEAVNSSGKYPLTPVLNDLIMKASRVTIQDQNTATTTAPMSLHLFKPT</sequence>
<dbReference type="EMBL" id="CAJVPW010005063">
    <property type="protein sequence ID" value="CAG8549497.1"/>
    <property type="molecule type" value="Genomic_DNA"/>
</dbReference>
<organism evidence="1 2">
    <name type="scientific">Cetraspora pellucida</name>
    <dbReference type="NCBI Taxonomy" id="1433469"/>
    <lineage>
        <taxon>Eukaryota</taxon>
        <taxon>Fungi</taxon>
        <taxon>Fungi incertae sedis</taxon>
        <taxon>Mucoromycota</taxon>
        <taxon>Glomeromycotina</taxon>
        <taxon>Glomeromycetes</taxon>
        <taxon>Diversisporales</taxon>
        <taxon>Gigasporaceae</taxon>
        <taxon>Cetraspora</taxon>
    </lineage>
</organism>
<proteinExistence type="predicted"/>
<feature type="non-terminal residue" evidence="1">
    <location>
        <position position="1"/>
    </location>
</feature>
<evidence type="ECO:0000313" key="1">
    <source>
        <dbReference type="EMBL" id="CAG8549497.1"/>
    </source>
</evidence>
<accession>A0ACA9LYV5</accession>
<name>A0ACA9LYV5_9GLOM</name>
<dbReference type="Proteomes" id="UP000789366">
    <property type="component" value="Unassembled WGS sequence"/>
</dbReference>
<keyword evidence="2" id="KW-1185">Reference proteome</keyword>
<evidence type="ECO:0000313" key="2">
    <source>
        <dbReference type="Proteomes" id="UP000789366"/>
    </source>
</evidence>
<reference evidence="1" key="1">
    <citation type="submission" date="2021-06" db="EMBL/GenBank/DDBJ databases">
        <authorList>
            <person name="Kallberg Y."/>
            <person name="Tangrot J."/>
            <person name="Rosling A."/>
        </authorList>
    </citation>
    <scope>NUCLEOTIDE SEQUENCE</scope>
    <source>
        <strain evidence="1">28 12/20/2015</strain>
    </source>
</reference>
<gene>
    <name evidence="1" type="ORF">SPELUC_LOCUS5146</name>
</gene>